<evidence type="ECO:0000259" key="3">
    <source>
        <dbReference type="Pfam" id="PF21153"/>
    </source>
</evidence>
<feature type="domain" description="NSUN5/RCM1 N-terminal" evidence="3">
    <location>
        <begin position="166"/>
        <end position="226"/>
    </location>
</feature>
<evidence type="ECO:0000256" key="1">
    <source>
        <dbReference type="SAM" id="Phobius"/>
    </source>
</evidence>
<dbReference type="Pfam" id="PF01189">
    <property type="entry name" value="Methyltr_RsmB-F"/>
    <property type="match status" value="1"/>
</dbReference>
<evidence type="ECO:0000313" key="5">
    <source>
        <dbReference type="WBParaSite" id="Hba_15619"/>
    </source>
</evidence>
<protein>
    <submittedName>
        <fullName evidence="5">SAM_MT_RSMB_NOP domain-containing protein</fullName>
    </submittedName>
</protein>
<name>A0A1I7XD54_HETBA</name>
<keyword evidence="1" id="KW-1133">Transmembrane helix</keyword>
<accession>A0A1I7XD54</accession>
<dbReference type="InterPro" id="IPR029063">
    <property type="entry name" value="SAM-dependent_MTases_sf"/>
</dbReference>
<dbReference type="WBParaSite" id="Hba_15619">
    <property type="protein sequence ID" value="Hba_15619"/>
    <property type="gene ID" value="Hba_15619"/>
</dbReference>
<dbReference type="AlphaFoldDB" id="A0A1I7XD54"/>
<keyword evidence="4" id="KW-1185">Reference proteome</keyword>
<dbReference type="Pfam" id="PF21153">
    <property type="entry name" value="NSUN5_N"/>
    <property type="match status" value="1"/>
</dbReference>
<reference evidence="5" key="1">
    <citation type="submission" date="2016-11" db="UniProtKB">
        <authorList>
            <consortium name="WormBaseParasite"/>
        </authorList>
    </citation>
    <scope>IDENTIFICATION</scope>
</reference>
<dbReference type="Gene3D" id="3.40.50.150">
    <property type="entry name" value="Vaccinia Virus protein VP39"/>
    <property type="match status" value="2"/>
</dbReference>
<sequence>MYENYCVLSKCQMMLFTMKYPVLFEVYYQKNKVLGRQYIVATTNLDLYVRRSSAYSLMSNTEGKSVLPKCNPFGTRYLTDESRVWEYNAWDNVKWNNEMQQQALEKVEKQRIQKVQTQKIKELLEEPEKMWNAFYSQHANNFFKDRNWLLKEFPELNMDNHPKNKKTLLRLTCETIRFRSVFDDLLKDNDLKRILYELNGEASLAYVLLYEFLVGSGLNRVMKLILLIHLQVCFIYFLLISIYHYSYRPLVYLLSSSTPPKGSHVFDTCAAPGMKTSHVAAIMQGEGKIWAIDRAEDRANTMKSLLSVTGVMIANVCHGDFLKIDVTHKKFEKVESFVLLDTYVRQNFRLCSAILPSWSHRGLDSYEIGKDCLRADPAKTLTNGFFVAVFERINT</sequence>
<feature type="domain" description="SAM-dependent methyltransferase RsmB-F/NOP2-type catalytic core" evidence="2">
    <location>
        <begin position="259"/>
        <end position="334"/>
    </location>
</feature>
<dbReference type="GO" id="GO:0008173">
    <property type="term" value="F:RNA methyltransferase activity"/>
    <property type="evidence" value="ECO:0007669"/>
    <property type="project" value="InterPro"/>
</dbReference>
<dbReference type="Proteomes" id="UP000095283">
    <property type="component" value="Unplaced"/>
</dbReference>
<keyword evidence="1" id="KW-0812">Transmembrane</keyword>
<dbReference type="InterPro" id="IPR023267">
    <property type="entry name" value="RCMT"/>
</dbReference>
<dbReference type="PANTHER" id="PTHR22807:SF4">
    <property type="entry name" value="28S RRNA (CYTOSINE-C(5))-METHYLTRANSFERASE"/>
    <property type="match status" value="1"/>
</dbReference>
<dbReference type="GO" id="GO:0070475">
    <property type="term" value="P:rRNA base methylation"/>
    <property type="evidence" value="ECO:0007669"/>
    <property type="project" value="TreeGrafter"/>
</dbReference>
<dbReference type="InterPro" id="IPR049560">
    <property type="entry name" value="MeTrfase_RsmB-F_NOP2_cat"/>
</dbReference>
<dbReference type="InterPro" id="IPR048889">
    <property type="entry name" value="NSUN5_RCM1_N"/>
</dbReference>
<dbReference type="PANTHER" id="PTHR22807">
    <property type="entry name" value="NOP2 YEAST -RELATED NOL1/NOP2/FMU SUN DOMAIN-CONTAINING"/>
    <property type="match status" value="1"/>
</dbReference>
<evidence type="ECO:0000313" key="4">
    <source>
        <dbReference type="Proteomes" id="UP000095283"/>
    </source>
</evidence>
<organism evidence="4 5">
    <name type="scientific">Heterorhabditis bacteriophora</name>
    <name type="common">Entomopathogenic nematode worm</name>
    <dbReference type="NCBI Taxonomy" id="37862"/>
    <lineage>
        <taxon>Eukaryota</taxon>
        <taxon>Metazoa</taxon>
        <taxon>Ecdysozoa</taxon>
        <taxon>Nematoda</taxon>
        <taxon>Chromadorea</taxon>
        <taxon>Rhabditida</taxon>
        <taxon>Rhabditina</taxon>
        <taxon>Rhabditomorpha</taxon>
        <taxon>Strongyloidea</taxon>
        <taxon>Heterorhabditidae</taxon>
        <taxon>Heterorhabditis</taxon>
    </lineage>
</organism>
<dbReference type="GO" id="GO:0005730">
    <property type="term" value="C:nucleolus"/>
    <property type="evidence" value="ECO:0007669"/>
    <property type="project" value="TreeGrafter"/>
</dbReference>
<dbReference type="SUPFAM" id="SSF53335">
    <property type="entry name" value="S-adenosyl-L-methionine-dependent methyltransferases"/>
    <property type="match status" value="1"/>
</dbReference>
<keyword evidence="1" id="KW-0472">Membrane</keyword>
<evidence type="ECO:0000259" key="2">
    <source>
        <dbReference type="Pfam" id="PF01189"/>
    </source>
</evidence>
<proteinExistence type="predicted"/>
<feature type="transmembrane region" description="Helical" evidence="1">
    <location>
        <begin position="224"/>
        <end position="245"/>
    </location>
</feature>